<reference evidence="2 4" key="1">
    <citation type="journal article" date="2011" name="Nature">
        <title>The Medicago genome provides insight into the evolution of rhizobial symbioses.</title>
        <authorList>
            <person name="Young N.D."/>
            <person name="Debelle F."/>
            <person name="Oldroyd G.E."/>
            <person name="Geurts R."/>
            <person name="Cannon S.B."/>
            <person name="Udvardi M.K."/>
            <person name="Benedito V.A."/>
            <person name="Mayer K.F."/>
            <person name="Gouzy J."/>
            <person name="Schoof H."/>
            <person name="Van de Peer Y."/>
            <person name="Proost S."/>
            <person name="Cook D.R."/>
            <person name="Meyers B.C."/>
            <person name="Spannagl M."/>
            <person name="Cheung F."/>
            <person name="De Mita S."/>
            <person name="Krishnakumar V."/>
            <person name="Gundlach H."/>
            <person name="Zhou S."/>
            <person name="Mudge J."/>
            <person name="Bharti A.K."/>
            <person name="Murray J.D."/>
            <person name="Naoumkina M.A."/>
            <person name="Rosen B."/>
            <person name="Silverstein K.A."/>
            <person name="Tang H."/>
            <person name="Rombauts S."/>
            <person name="Zhao P.X."/>
            <person name="Zhou P."/>
            <person name="Barbe V."/>
            <person name="Bardou P."/>
            <person name="Bechner M."/>
            <person name="Bellec A."/>
            <person name="Berger A."/>
            <person name="Berges H."/>
            <person name="Bidwell S."/>
            <person name="Bisseling T."/>
            <person name="Choisne N."/>
            <person name="Couloux A."/>
            <person name="Denny R."/>
            <person name="Deshpande S."/>
            <person name="Dai X."/>
            <person name="Doyle J.J."/>
            <person name="Dudez A.M."/>
            <person name="Farmer A.D."/>
            <person name="Fouteau S."/>
            <person name="Franken C."/>
            <person name="Gibelin C."/>
            <person name="Gish J."/>
            <person name="Goldstein S."/>
            <person name="Gonzalez A.J."/>
            <person name="Green P.J."/>
            <person name="Hallab A."/>
            <person name="Hartog M."/>
            <person name="Hua A."/>
            <person name="Humphray S.J."/>
            <person name="Jeong D.H."/>
            <person name="Jing Y."/>
            <person name="Jocker A."/>
            <person name="Kenton S.M."/>
            <person name="Kim D.J."/>
            <person name="Klee K."/>
            <person name="Lai H."/>
            <person name="Lang C."/>
            <person name="Lin S."/>
            <person name="Macmil S.L."/>
            <person name="Magdelenat G."/>
            <person name="Matthews L."/>
            <person name="McCorrison J."/>
            <person name="Monaghan E.L."/>
            <person name="Mun J.H."/>
            <person name="Najar F.Z."/>
            <person name="Nicholson C."/>
            <person name="Noirot C."/>
            <person name="O'Bleness M."/>
            <person name="Paule C.R."/>
            <person name="Poulain J."/>
            <person name="Prion F."/>
            <person name="Qin B."/>
            <person name="Qu C."/>
            <person name="Retzel E.F."/>
            <person name="Riddle C."/>
            <person name="Sallet E."/>
            <person name="Samain S."/>
            <person name="Samson N."/>
            <person name="Sanders I."/>
            <person name="Saurat O."/>
            <person name="Scarpelli C."/>
            <person name="Schiex T."/>
            <person name="Segurens B."/>
            <person name="Severin A.J."/>
            <person name="Sherrier D.J."/>
            <person name="Shi R."/>
            <person name="Sims S."/>
            <person name="Singer S.R."/>
            <person name="Sinharoy S."/>
            <person name="Sterck L."/>
            <person name="Viollet A."/>
            <person name="Wang B.B."/>
            <person name="Wang K."/>
            <person name="Wang M."/>
            <person name="Wang X."/>
            <person name="Warfsmann J."/>
            <person name="Weissenbach J."/>
            <person name="White D.D."/>
            <person name="White J.D."/>
            <person name="Wiley G.B."/>
            <person name="Wincker P."/>
            <person name="Xing Y."/>
            <person name="Yang L."/>
            <person name="Yao Z."/>
            <person name="Ying F."/>
            <person name="Zhai J."/>
            <person name="Zhou L."/>
            <person name="Zuber A."/>
            <person name="Denarie J."/>
            <person name="Dixon R.A."/>
            <person name="May G.D."/>
            <person name="Schwartz D.C."/>
            <person name="Rogers J."/>
            <person name="Quetier F."/>
            <person name="Town C.D."/>
            <person name="Roe B.A."/>
        </authorList>
    </citation>
    <scope>NUCLEOTIDE SEQUENCE [LARGE SCALE GENOMIC DNA]</scope>
    <source>
        <strain evidence="2">A17</strain>
        <strain evidence="3 4">cv. Jemalong A17</strain>
    </source>
</reference>
<dbReference type="HOGENOM" id="CLU_2625712_0_0_1"/>
<sequence>MPKIKVYVRDTPKTPSTRNSTPRITSPNPFHLDTEERGAEKKKKFKNWKRKQHGFQRLTQSPAPSTISWYKSVYFGGS</sequence>
<reference evidence="2 4" key="2">
    <citation type="journal article" date="2014" name="BMC Genomics">
        <title>An improved genome release (version Mt4.0) for the model legume Medicago truncatula.</title>
        <authorList>
            <person name="Tang H."/>
            <person name="Krishnakumar V."/>
            <person name="Bidwell S."/>
            <person name="Rosen B."/>
            <person name="Chan A."/>
            <person name="Zhou S."/>
            <person name="Gentzbittel L."/>
            <person name="Childs K.L."/>
            <person name="Yandell M."/>
            <person name="Gundlach H."/>
            <person name="Mayer K.F."/>
            <person name="Schwartz D.C."/>
            <person name="Town C.D."/>
        </authorList>
    </citation>
    <scope>GENOME REANNOTATION</scope>
    <source>
        <strain evidence="2">A17</strain>
        <strain evidence="3 4">cv. Jemalong A17</strain>
    </source>
</reference>
<dbReference type="EMBL" id="CM001221">
    <property type="protein sequence ID" value="KEH28021.1"/>
    <property type="molecule type" value="Genomic_DNA"/>
</dbReference>
<dbReference type="EnsemblPlants" id="KEH28021">
    <property type="protein sequence ID" value="KEH28021"/>
    <property type="gene ID" value="MTR_5g459320"/>
</dbReference>
<dbReference type="AlphaFoldDB" id="A0A072UF07"/>
<accession>A0A072UF07</accession>
<gene>
    <name evidence="2" type="ordered locus">MTR_5g459320</name>
</gene>
<dbReference type="Proteomes" id="UP000002051">
    <property type="component" value="Chromosome 5"/>
</dbReference>
<evidence type="ECO:0000313" key="4">
    <source>
        <dbReference type="Proteomes" id="UP000002051"/>
    </source>
</evidence>
<feature type="region of interest" description="Disordered" evidence="1">
    <location>
        <begin position="1"/>
        <end position="52"/>
    </location>
</feature>
<name>A0A072UF07_MEDTR</name>
<reference evidence="3" key="3">
    <citation type="submission" date="2015-04" db="UniProtKB">
        <authorList>
            <consortium name="EnsemblPlants"/>
        </authorList>
    </citation>
    <scope>IDENTIFICATION</scope>
    <source>
        <strain evidence="3">cv. Jemalong A17</strain>
    </source>
</reference>
<keyword evidence="4" id="KW-1185">Reference proteome</keyword>
<protein>
    <submittedName>
        <fullName evidence="2 3">Uncharacterized protein</fullName>
    </submittedName>
</protein>
<evidence type="ECO:0000313" key="3">
    <source>
        <dbReference type="EnsemblPlants" id="KEH28021"/>
    </source>
</evidence>
<organism evidence="2 4">
    <name type="scientific">Medicago truncatula</name>
    <name type="common">Barrel medic</name>
    <name type="synonym">Medicago tribuloides</name>
    <dbReference type="NCBI Taxonomy" id="3880"/>
    <lineage>
        <taxon>Eukaryota</taxon>
        <taxon>Viridiplantae</taxon>
        <taxon>Streptophyta</taxon>
        <taxon>Embryophyta</taxon>
        <taxon>Tracheophyta</taxon>
        <taxon>Spermatophyta</taxon>
        <taxon>Magnoliopsida</taxon>
        <taxon>eudicotyledons</taxon>
        <taxon>Gunneridae</taxon>
        <taxon>Pentapetalae</taxon>
        <taxon>rosids</taxon>
        <taxon>fabids</taxon>
        <taxon>Fabales</taxon>
        <taxon>Fabaceae</taxon>
        <taxon>Papilionoideae</taxon>
        <taxon>50 kb inversion clade</taxon>
        <taxon>NPAAA clade</taxon>
        <taxon>Hologalegina</taxon>
        <taxon>IRL clade</taxon>
        <taxon>Trifolieae</taxon>
        <taxon>Medicago</taxon>
    </lineage>
</organism>
<proteinExistence type="predicted"/>
<feature type="compositionally biased region" description="Basic residues" evidence="1">
    <location>
        <begin position="40"/>
        <end position="52"/>
    </location>
</feature>
<evidence type="ECO:0000256" key="1">
    <source>
        <dbReference type="SAM" id="MobiDB-lite"/>
    </source>
</evidence>
<feature type="compositionally biased region" description="Polar residues" evidence="1">
    <location>
        <begin position="13"/>
        <end position="28"/>
    </location>
</feature>
<evidence type="ECO:0000313" key="2">
    <source>
        <dbReference type="EMBL" id="KEH28021.1"/>
    </source>
</evidence>